<accession>A0A841RDD6</accession>
<comment type="caution">
    <text evidence="2">The sequence shown here is derived from an EMBL/GenBank/DDBJ whole genome shotgun (WGS) entry which is preliminary data.</text>
</comment>
<dbReference type="PANTHER" id="PTHR40112:SF1">
    <property type="entry name" value="H2HPP ISOMERASE"/>
    <property type="match status" value="1"/>
</dbReference>
<name>A0A841RDD6_9SPIO</name>
<dbReference type="AlphaFoldDB" id="A0A841RDD6"/>
<dbReference type="RefSeq" id="WP_184747486.1">
    <property type="nucleotide sequence ID" value="NZ_JACHGJ010000005.1"/>
</dbReference>
<keyword evidence="2" id="KW-0223">Dioxygenase</keyword>
<feature type="domain" description="Cupin type-2" evidence="1">
    <location>
        <begin position="37"/>
        <end position="103"/>
    </location>
</feature>
<keyword evidence="2" id="KW-0560">Oxidoreductase</keyword>
<sequence length="112" mass="12944">MKAEDFFIGQAEMKIEFVEGDIERRIYTGDHIQVVEYRFPAGKTFPPHKHEREEQMGYLVSGKMGFNIGGIIQDLNPGEWYRAPAGVEHNAWTYEEPSVLLDLFSPPREDLK</sequence>
<evidence type="ECO:0000259" key="1">
    <source>
        <dbReference type="Pfam" id="PF07883"/>
    </source>
</evidence>
<dbReference type="GO" id="GO:0051213">
    <property type="term" value="F:dioxygenase activity"/>
    <property type="evidence" value="ECO:0007669"/>
    <property type="project" value="UniProtKB-KW"/>
</dbReference>
<gene>
    <name evidence="2" type="ORF">HNR50_002920</name>
</gene>
<evidence type="ECO:0000313" key="3">
    <source>
        <dbReference type="Proteomes" id="UP000587760"/>
    </source>
</evidence>
<dbReference type="InterPro" id="IPR011051">
    <property type="entry name" value="RmlC_Cupin_sf"/>
</dbReference>
<dbReference type="Pfam" id="PF07883">
    <property type="entry name" value="Cupin_2"/>
    <property type="match status" value="1"/>
</dbReference>
<dbReference type="Proteomes" id="UP000587760">
    <property type="component" value="Unassembled WGS sequence"/>
</dbReference>
<dbReference type="CDD" id="cd02238">
    <property type="entry name" value="cupin_KdgF"/>
    <property type="match status" value="1"/>
</dbReference>
<keyword evidence="3" id="KW-1185">Reference proteome</keyword>
<organism evidence="2 3">
    <name type="scientific">Spirochaeta isovalerica</name>
    <dbReference type="NCBI Taxonomy" id="150"/>
    <lineage>
        <taxon>Bacteria</taxon>
        <taxon>Pseudomonadati</taxon>
        <taxon>Spirochaetota</taxon>
        <taxon>Spirochaetia</taxon>
        <taxon>Spirochaetales</taxon>
        <taxon>Spirochaetaceae</taxon>
        <taxon>Spirochaeta</taxon>
    </lineage>
</organism>
<evidence type="ECO:0000313" key="2">
    <source>
        <dbReference type="EMBL" id="MBB6481247.1"/>
    </source>
</evidence>
<dbReference type="EMBL" id="JACHGJ010000005">
    <property type="protein sequence ID" value="MBB6481247.1"/>
    <property type="molecule type" value="Genomic_DNA"/>
</dbReference>
<protein>
    <submittedName>
        <fullName evidence="2">Quercetin dioxygenase-like cupin family protein</fullName>
    </submittedName>
</protein>
<dbReference type="SUPFAM" id="SSF51182">
    <property type="entry name" value="RmlC-like cupins"/>
    <property type="match status" value="1"/>
</dbReference>
<dbReference type="InterPro" id="IPR014710">
    <property type="entry name" value="RmlC-like_jellyroll"/>
</dbReference>
<dbReference type="Gene3D" id="2.60.120.10">
    <property type="entry name" value="Jelly Rolls"/>
    <property type="match status" value="1"/>
</dbReference>
<dbReference type="InterPro" id="IPR013096">
    <property type="entry name" value="Cupin_2"/>
</dbReference>
<proteinExistence type="predicted"/>
<dbReference type="InterPro" id="IPR052535">
    <property type="entry name" value="Bacilysin_H2HPP_isomerase"/>
</dbReference>
<dbReference type="PANTHER" id="PTHR40112">
    <property type="entry name" value="H2HPP ISOMERASE"/>
    <property type="match status" value="1"/>
</dbReference>
<reference evidence="2 3" key="1">
    <citation type="submission" date="2020-08" db="EMBL/GenBank/DDBJ databases">
        <title>Genomic Encyclopedia of Type Strains, Phase IV (KMG-IV): sequencing the most valuable type-strain genomes for metagenomic binning, comparative biology and taxonomic classification.</title>
        <authorList>
            <person name="Goeker M."/>
        </authorList>
    </citation>
    <scope>NUCLEOTIDE SEQUENCE [LARGE SCALE GENOMIC DNA]</scope>
    <source>
        <strain evidence="2 3">DSM 2461</strain>
    </source>
</reference>